<gene>
    <name evidence="9" type="primary">pepF</name>
    <name evidence="9" type="ORF">IAA54_11110</name>
</gene>
<dbReference type="PANTHER" id="PTHR11804:SF84">
    <property type="entry name" value="SACCHAROLYSIN"/>
    <property type="match status" value="1"/>
</dbReference>
<dbReference type="PANTHER" id="PTHR11804">
    <property type="entry name" value="PROTEASE M3 THIMET OLIGOPEPTIDASE-RELATED"/>
    <property type="match status" value="1"/>
</dbReference>
<comment type="function">
    <text evidence="6">Has oligopeptidase activity and degrades a variety of small bioactive peptides.</text>
</comment>
<keyword evidence="3 6" id="KW-0378">Hydrolase</keyword>
<evidence type="ECO:0000256" key="5">
    <source>
        <dbReference type="ARBA" id="ARBA00023049"/>
    </source>
</evidence>
<dbReference type="GO" id="GO:0006508">
    <property type="term" value="P:proteolysis"/>
    <property type="evidence" value="ECO:0007669"/>
    <property type="project" value="UniProtKB-KW"/>
</dbReference>
<evidence type="ECO:0000259" key="7">
    <source>
        <dbReference type="Pfam" id="PF01432"/>
    </source>
</evidence>
<evidence type="ECO:0000256" key="6">
    <source>
        <dbReference type="RuleBase" id="RU368091"/>
    </source>
</evidence>
<dbReference type="Gene3D" id="1.10.1370.20">
    <property type="entry name" value="Oligoendopeptidase f, C-terminal domain"/>
    <property type="match status" value="1"/>
</dbReference>
<dbReference type="EC" id="3.4.24.-" evidence="6"/>
<feature type="domain" description="Peptidase M3A/M3B catalytic" evidence="7">
    <location>
        <begin position="198"/>
        <end position="574"/>
    </location>
</feature>
<protein>
    <recommendedName>
        <fullName evidence="6">Oligopeptidase F</fullName>
        <ecNumber evidence="6">3.4.24.-</ecNumber>
    </recommendedName>
</protein>
<dbReference type="GO" id="GO:0046872">
    <property type="term" value="F:metal ion binding"/>
    <property type="evidence" value="ECO:0007669"/>
    <property type="project" value="UniProtKB-UniRule"/>
</dbReference>
<reference evidence="9" key="1">
    <citation type="submission" date="2020-10" db="EMBL/GenBank/DDBJ databases">
        <authorList>
            <person name="Gilroy R."/>
        </authorList>
    </citation>
    <scope>NUCLEOTIDE SEQUENCE</scope>
    <source>
        <strain evidence="9">ChiSjej1B19-7085</strain>
    </source>
</reference>
<dbReference type="GO" id="GO:0006518">
    <property type="term" value="P:peptide metabolic process"/>
    <property type="evidence" value="ECO:0007669"/>
    <property type="project" value="TreeGrafter"/>
</dbReference>
<evidence type="ECO:0000256" key="2">
    <source>
        <dbReference type="ARBA" id="ARBA00022723"/>
    </source>
</evidence>
<evidence type="ECO:0000256" key="1">
    <source>
        <dbReference type="ARBA" id="ARBA00022670"/>
    </source>
</evidence>
<dbReference type="GO" id="GO:0004222">
    <property type="term" value="F:metalloendopeptidase activity"/>
    <property type="evidence" value="ECO:0007669"/>
    <property type="project" value="UniProtKB-UniRule"/>
</dbReference>
<name>A0A9D1DSM2_9FIRM</name>
<dbReference type="SUPFAM" id="SSF55486">
    <property type="entry name" value="Metalloproteases ('zincins'), catalytic domain"/>
    <property type="match status" value="1"/>
</dbReference>
<dbReference type="NCBIfam" id="TIGR00181">
    <property type="entry name" value="pepF"/>
    <property type="match status" value="1"/>
</dbReference>
<comment type="caution">
    <text evidence="9">The sequence shown here is derived from an EMBL/GenBank/DDBJ whole genome shotgun (WGS) entry which is preliminary data.</text>
</comment>
<dbReference type="Pfam" id="PF01432">
    <property type="entry name" value="Peptidase_M3"/>
    <property type="match status" value="1"/>
</dbReference>
<dbReference type="Gene3D" id="1.20.140.70">
    <property type="entry name" value="Oligopeptidase f, N-terminal domain"/>
    <property type="match status" value="1"/>
</dbReference>
<keyword evidence="5 6" id="KW-0482">Metalloprotease</keyword>
<evidence type="ECO:0000313" key="10">
    <source>
        <dbReference type="Proteomes" id="UP000886785"/>
    </source>
</evidence>
<dbReference type="Gene3D" id="1.10.287.830">
    <property type="entry name" value="putative peptidase helix hairpin domain like"/>
    <property type="match status" value="1"/>
</dbReference>
<keyword evidence="4 6" id="KW-0862">Zinc</keyword>
<reference evidence="9" key="2">
    <citation type="journal article" date="2021" name="PeerJ">
        <title>Extensive microbial diversity within the chicken gut microbiome revealed by metagenomics and culture.</title>
        <authorList>
            <person name="Gilroy R."/>
            <person name="Ravi A."/>
            <person name="Getino M."/>
            <person name="Pursley I."/>
            <person name="Horton D.L."/>
            <person name="Alikhan N.F."/>
            <person name="Baker D."/>
            <person name="Gharbi K."/>
            <person name="Hall N."/>
            <person name="Watson M."/>
            <person name="Adriaenssens E.M."/>
            <person name="Foster-Nyarko E."/>
            <person name="Jarju S."/>
            <person name="Secka A."/>
            <person name="Antonio M."/>
            <person name="Oren A."/>
            <person name="Chaudhuri R.R."/>
            <person name="La Ragione R."/>
            <person name="Hildebrand F."/>
            <person name="Pallen M.J."/>
        </authorList>
    </citation>
    <scope>NUCLEOTIDE SEQUENCE</scope>
    <source>
        <strain evidence="9">ChiSjej1B19-7085</strain>
    </source>
</reference>
<dbReference type="CDD" id="cd09608">
    <property type="entry name" value="M3B_PepF"/>
    <property type="match status" value="1"/>
</dbReference>
<dbReference type="InterPro" id="IPR004438">
    <property type="entry name" value="Peptidase_M3B"/>
</dbReference>
<keyword evidence="1 6" id="KW-0645">Protease</keyword>
<feature type="domain" description="Oligopeptidase F N-terminal" evidence="8">
    <location>
        <begin position="105"/>
        <end position="174"/>
    </location>
</feature>
<dbReference type="InterPro" id="IPR045090">
    <property type="entry name" value="Pept_M3A_M3B"/>
</dbReference>
<dbReference type="InterPro" id="IPR013647">
    <property type="entry name" value="OligopepF_N_dom"/>
</dbReference>
<dbReference type="AlphaFoldDB" id="A0A9D1DSM2"/>
<dbReference type="InterPro" id="IPR042088">
    <property type="entry name" value="OligoPept_F_C"/>
</dbReference>
<dbReference type="EMBL" id="DVHF01000144">
    <property type="protein sequence ID" value="HIR58202.1"/>
    <property type="molecule type" value="Genomic_DNA"/>
</dbReference>
<dbReference type="InterPro" id="IPR001567">
    <property type="entry name" value="Pept_M3A_M3B_dom"/>
</dbReference>
<organism evidence="9 10">
    <name type="scientific">Candidatus Gallacutalibacter pullicola</name>
    <dbReference type="NCBI Taxonomy" id="2840830"/>
    <lineage>
        <taxon>Bacteria</taxon>
        <taxon>Bacillati</taxon>
        <taxon>Bacillota</taxon>
        <taxon>Clostridia</taxon>
        <taxon>Eubacteriales</taxon>
        <taxon>Candidatus Gallacutalibacter</taxon>
    </lineage>
</organism>
<evidence type="ECO:0000259" key="8">
    <source>
        <dbReference type="Pfam" id="PF08439"/>
    </source>
</evidence>
<evidence type="ECO:0000256" key="3">
    <source>
        <dbReference type="ARBA" id="ARBA00022801"/>
    </source>
</evidence>
<evidence type="ECO:0000313" key="9">
    <source>
        <dbReference type="EMBL" id="HIR58202.1"/>
    </source>
</evidence>
<dbReference type="Pfam" id="PF08439">
    <property type="entry name" value="Peptidase_M3_N"/>
    <property type="match status" value="1"/>
</dbReference>
<proteinExistence type="inferred from homology"/>
<accession>A0A9D1DSM2</accession>
<evidence type="ECO:0000256" key="4">
    <source>
        <dbReference type="ARBA" id="ARBA00022833"/>
    </source>
</evidence>
<dbReference type="Proteomes" id="UP000886785">
    <property type="component" value="Unassembled WGS sequence"/>
</dbReference>
<keyword evidence="2 6" id="KW-0479">Metal-binding</keyword>
<comment type="cofactor">
    <cofactor evidence="6">
        <name>Zn(2+)</name>
        <dbReference type="ChEBI" id="CHEBI:29105"/>
    </cofactor>
    <text evidence="6">Binds 1 zinc ion.</text>
</comment>
<sequence length="588" mass="67338">MEQAMRWNLEDLFGNTEEWKAALETAKKDAESLAGMKGCAGANAQNLKKTAVLYEKMNRTLETVFLYAKCKFDENMADTDSKNLYETAVSAGTEISEKLSFLAPELMQLTPEIFEGYCKELPELGLYRKFAQDFFEKKIHVLSSEMEELMVRMSALGSSFRSAFDDLRVNDITFPQIPAPDGGEITANEANYQTALLSSDPQFRLRYYRGLLDTYGKYINTFTSLYYGSVKRTMFEAKSRHYASSRAMSLAENYVPETVYDSLLKAVHENQEPMYEYIAFRKKRLGLDELHFSDLFVPLVKDTGKQYPYEEAKEIVLEALRPLGEDYCAVIRQAMDERWIDVYPAPNKDSGAYSTGDYDHHPLVFLNYTNTLDDVFTLAHELGHAMHTYYSNQNQPYIYAGYTIFCAEVASTLNEQLLAEYLYQKAETKEEKALLLCKQLDDLRSTFYRQTMFADFENETHKMAERGEPLLPSSLCRLHADLNRAYYGPDLVVDDTLSYEWARIPHFYRPFYVYQYATGISAAISISRRILSGTENAVADYRKFLTTGGSDHPIELLRIAGVDMASEQPVLDTVALFRDTLARLKEIL</sequence>
<comment type="similarity">
    <text evidence="6">Belongs to the peptidase M3B family.</text>
</comment>